<dbReference type="GO" id="GO:0005829">
    <property type="term" value="C:cytosol"/>
    <property type="evidence" value="ECO:0007669"/>
    <property type="project" value="TreeGrafter"/>
</dbReference>
<dbReference type="GO" id="GO:0005524">
    <property type="term" value="F:ATP binding"/>
    <property type="evidence" value="ECO:0007669"/>
    <property type="project" value="UniProtKB-UniRule"/>
</dbReference>
<proteinExistence type="inferred from homology"/>
<dbReference type="HAMAP" id="MF_01498">
    <property type="entry name" value="RadA_bact"/>
    <property type="match status" value="1"/>
</dbReference>
<comment type="similarity">
    <text evidence="11 13">Belongs to the RecA family. RadA subfamily.</text>
</comment>
<protein>
    <recommendedName>
        <fullName evidence="11 12">DNA repair protein RadA</fullName>
    </recommendedName>
</protein>
<evidence type="ECO:0000256" key="12">
    <source>
        <dbReference type="NCBIfam" id="TIGR00416"/>
    </source>
</evidence>
<keyword evidence="1 11" id="KW-0479">Metal-binding</keyword>
<evidence type="ECO:0000256" key="11">
    <source>
        <dbReference type="HAMAP-Rule" id="MF_01498"/>
    </source>
</evidence>
<dbReference type="GO" id="GO:0008270">
    <property type="term" value="F:zinc ion binding"/>
    <property type="evidence" value="ECO:0007669"/>
    <property type="project" value="UniProtKB-KW"/>
</dbReference>
<dbReference type="CDD" id="cd01121">
    <property type="entry name" value="RadA_SMS_N"/>
    <property type="match status" value="1"/>
</dbReference>
<dbReference type="PANTHER" id="PTHR32472">
    <property type="entry name" value="DNA REPAIR PROTEIN RADA"/>
    <property type="match status" value="1"/>
</dbReference>
<evidence type="ECO:0000256" key="5">
    <source>
        <dbReference type="ARBA" id="ARBA00022801"/>
    </source>
</evidence>
<dbReference type="Pfam" id="PF13481">
    <property type="entry name" value="AAA_25"/>
    <property type="match status" value="1"/>
</dbReference>
<evidence type="ECO:0000259" key="14">
    <source>
        <dbReference type="PROSITE" id="PS50162"/>
    </source>
</evidence>
<dbReference type="PROSITE" id="PS50162">
    <property type="entry name" value="RECA_2"/>
    <property type="match status" value="1"/>
</dbReference>
<dbReference type="PANTHER" id="PTHR32472:SF10">
    <property type="entry name" value="DNA REPAIR PROTEIN RADA-LIKE PROTEIN"/>
    <property type="match status" value="1"/>
</dbReference>
<dbReference type="SUPFAM" id="SSF54211">
    <property type="entry name" value="Ribosomal protein S5 domain 2-like"/>
    <property type="match status" value="1"/>
</dbReference>
<keyword evidence="6 13" id="KW-0862">Zinc</keyword>
<dbReference type="InterPro" id="IPR041166">
    <property type="entry name" value="Rubredoxin_2"/>
</dbReference>
<dbReference type="InterPro" id="IPR020568">
    <property type="entry name" value="Ribosomal_Su5_D2-typ_SF"/>
</dbReference>
<dbReference type="Gene3D" id="3.30.230.10">
    <property type="match status" value="1"/>
</dbReference>
<keyword evidence="9 11" id="KW-0238">DNA-binding</keyword>
<dbReference type="SUPFAM" id="SSF52540">
    <property type="entry name" value="P-loop containing nucleoside triphosphate hydrolases"/>
    <property type="match status" value="1"/>
</dbReference>
<dbReference type="Proteomes" id="UP000553193">
    <property type="component" value="Unassembled WGS sequence"/>
</dbReference>
<evidence type="ECO:0000256" key="2">
    <source>
        <dbReference type="ARBA" id="ARBA00022741"/>
    </source>
</evidence>
<evidence type="ECO:0000256" key="9">
    <source>
        <dbReference type="ARBA" id="ARBA00023125"/>
    </source>
</evidence>
<dbReference type="GO" id="GO:0000725">
    <property type="term" value="P:recombinational repair"/>
    <property type="evidence" value="ECO:0007669"/>
    <property type="project" value="UniProtKB-UniRule"/>
</dbReference>
<evidence type="ECO:0000256" key="8">
    <source>
        <dbReference type="ARBA" id="ARBA00023016"/>
    </source>
</evidence>
<name>A0A840A8Y9_9PROT</name>
<dbReference type="SMART" id="SM00382">
    <property type="entry name" value="AAA"/>
    <property type="match status" value="1"/>
</dbReference>
<sequence>MAKERTRFVCQSCGAAHPKWQGRCDGCGEWNTLVEEAARTGPGPGGKAPPGKGITILGLQGETAPPPRHLTGIVELDRVLGGGFVPASAVLVGGDPGIGKSTILLQAAARMAGAGKRVLYISGEEAVAQVRLRAQRLGLTESPMGLASASALRDITATLEHEREAALVVIDSIQTMWLDTLDSAPGTVAQVRACSNELIRLAKSRGFALVLVGHVTKEGTLAGPRVLEHMVDATLYFEGDRGHQFRILRAVKNRFGATDEIGVFEMTEGGLMEVPNPSALFLAERRGNISGSAVFAGLEGTRPVLVEVQALLAPSSGGSPRRQVVGWDGGRLNMLLAVLEARCNLTFAQADVYLNIAGGLRINEPAADLAVAAALVSAMTDRPTEPDAVYFGEVGLSGEVRQVSQAEQRLREAQKLGFGQAVLPRRVARGSKQPAPVEGLRLTEIGHLADLVAPFAAQTVRRRSGAKGDAG</sequence>
<dbReference type="Gene3D" id="3.40.50.300">
    <property type="entry name" value="P-loop containing nucleotide triphosphate hydrolases"/>
    <property type="match status" value="1"/>
</dbReference>
<dbReference type="GO" id="GO:0140664">
    <property type="term" value="F:ATP-dependent DNA damage sensor activity"/>
    <property type="evidence" value="ECO:0007669"/>
    <property type="project" value="InterPro"/>
</dbReference>
<dbReference type="RefSeq" id="WP_184382936.1">
    <property type="nucleotide sequence ID" value="NZ_JACIDJ010000001.1"/>
</dbReference>
<keyword evidence="10 11" id="KW-0234">DNA repair</keyword>
<dbReference type="NCBIfam" id="TIGR00416">
    <property type="entry name" value="sms"/>
    <property type="match status" value="1"/>
</dbReference>
<dbReference type="EMBL" id="JACIDJ010000001">
    <property type="protein sequence ID" value="MBB3897332.1"/>
    <property type="molecule type" value="Genomic_DNA"/>
</dbReference>
<dbReference type="InterPro" id="IPR004504">
    <property type="entry name" value="DNA_repair_RadA"/>
</dbReference>
<evidence type="ECO:0000256" key="3">
    <source>
        <dbReference type="ARBA" id="ARBA00022763"/>
    </source>
</evidence>
<dbReference type="InterPro" id="IPR020588">
    <property type="entry name" value="RecA_ATP-bd"/>
</dbReference>
<dbReference type="Pfam" id="PF18073">
    <property type="entry name" value="Zn_ribbon_LapB"/>
    <property type="match status" value="1"/>
</dbReference>
<evidence type="ECO:0000256" key="4">
    <source>
        <dbReference type="ARBA" id="ARBA00022771"/>
    </source>
</evidence>
<dbReference type="GO" id="GO:0003684">
    <property type="term" value="F:damaged DNA binding"/>
    <property type="evidence" value="ECO:0007669"/>
    <property type="project" value="InterPro"/>
</dbReference>
<dbReference type="GO" id="GO:0016787">
    <property type="term" value="F:hydrolase activity"/>
    <property type="evidence" value="ECO:0007669"/>
    <property type="project" value="UniProtKB-KW"/>
</dbReference>
<dbReference type="InterPro" id="IPR003593">
    <property type="entry name" value="AAA+_ATPase"/>
</dbReference>
<dbReference type="FunFam" id="3.40.50.300:FF:000050">
    <property type="entry name" value="DNA repair protein RadA"/>
    <property type="match status" value="1"/>
</dbReference>
<dbReference type="InterPro" id="IPR014721">
    <property type="entry name" value="Ribsml_uS5_D2-typ_fold_subgr"/>
</dbReference>
<organism evidence="15 16">
    <name type="scientific">Roseococcus suduntuyensis</name>
    <dbReference type="NCBI Taxonomy" id="455361"/>
    <lineage>
        <taxon>Bacteria</taxon>
        <taxon>Pseudomonadati</taxon>
        <taxon>Pseudomonadota</taxon>
        <taxon>Alphaproteobacteria</taxon>
        <taxon>Acetobacterales</taxon>
        <taxon>Roseomonadaceae</taxon>
        <taxon>Roseococcus</taxon>
    </lineage>
</organism>
<comment type="function">
    <text evidence="13">DNA-dependent ATPase involved in processing of recombination intermediates, plays a role in repairing DNA breaks. Stimulates the branch migration of RecA-mediated strand transfer reactions, allowing the 3' invading strand to extend heteroduplex DNA faster. Binds ssDNA in the presence of ADP but not other nucleotides, has ATPase activity that is stimulated by ssDNA and various branched DNA structures, but inhibited by SSB. Does not have RecA's homology-searching function.</text>
</comment>
<feature type="region of interest" description="Lon-protease-like" evidence="11">
    <location>
        <begin position="351"/>
        <end position="471"/>
    </location>
</feature>
<accession>A0A840A8Y9</accession>
<dbReference type="InterPro" id="IPR027417">
    <property type="entry name" value="P-loop_NTPase"/>
</dbReference>
<evidence type="ECO:0000256" key="6">
    <source>
        <dbReference type="ARBA" id="ARBA00022833"/>
    </source>
</evidence>
<evidence type="ECO:0000256" key="10">
    <source>
        <dbReference type="ARBA" id="ARBA00023204"/>
    </source>
</evidence>
<comment type="caution">
    <text evidence="15">The sequence shown here is derived from an EMBL/GenBank/DDBJ whole genome shotgun (WGS) entry which is preliminary data.</text>
</comment>
<comment type="function">
    <text evidence="11">Plays a role in repairing double-strand DNA breaks, probably involving stabilizing or processing branched DNA or blocked replication forks.</text>
</comment>
<keyword evidence="7 11" id="KW-0067">ATP-binding</keyword>
<evidence type="ECO:0000256" key="13">
    <source>
        <dbReference type="RuleBase" id="RU003555"/>
    </source>
</evidence>
<comment type="domain">
    <text evidence="11">The middle region has homology to RecA with ATPase motifs including the RadA KNRFG motif, while the C-terminus is homologous to Lon protease.</text>
</comment>
<keyword evidence="5" id="KW-0378">Hydrolase</keyword>
<evidence type="ECO:0000313" key="15">
    <source>
        <dbReference type="EMBL" id="MBB3897332.1"/>
    </source>
</evidence>
<evidence type="ECO:0000313" key="16">
    <source>
        <dbReference type="Proteomes" id="UP000553193"/>
    </source>
</evidence>
<dbReference type="AlphaFoldDB" id="A0A840A8Y9"/>
<keyword evidence="3 11" id="KW-0227">DNA damage</keyword>
<dbReference type="PRINTS" id="PR01874">
    <property type="entry name" value="DNAREPAIRADA"/>
</dbReference>
<keyword evidence="4 13" id="KW-0863">Zinc-finger</keyword>
<evidence type="ECO:0000256" key="7">
    <source>
        <dbReference type="ARBA" id="ARBA00022840"/>
    </source>
</evidence>
<reference evidence="15 16" key="1">
    <citation type="submission" date="2020-08" db="EMBL/GenBank/DDBJ databases">
        <title>Genomic Encyclopedia of Type Strains, Phase IV (KMG-IV): sequencing the most valuable type-strain genomes for metagenomic binning, comparative biology and taxonomic classification.</title>
        <authorList>
            <person name="Goeker M."/>
        </authorList>
    </citation>
    <scope>NUCLEOTIDE SEQUENCE [LARGE SCALE GENOMIC DNA]</scope>
    <source>
        <strain evidence="15 16">DSM 19979</strain>
    </source>
</reference>
<keyword evidence="8 11" id="KW-0346">Stress response</keyword>
<keyword evidence="16" id="KW-1185">Reference proteome</keyword>
<gene>
    <name evidence="11" type="primary">radA</name>
    <name evidence="15" type="ORF">GGQ83_000758</name>
</gene>
<dbReference type="Pfam" id="PF13541">
    <property type="entry name" value="ChlI"/>
    <property type="match status" value="1"/>
</dbReference>
<feature type="domain" description="RecA family profile 1" evidence="14">
    <location>
        <begin position="65"/>
        <end position="215"/>
    </location>
</feature>
<feature type="short sequence motif" description="RadA KNRFG motif" evidence="11">
    <location>
        <begin position="252"/>
        <end position="256"/>
    </location>
</feature>
<feature type="binding site" evidence="11">
    <location>
        <begin position="94"/>
        <end position="101"/>
    </location>
    <ligand>
        <name>ATP</name>
        <dbReference type="ChEBI" id="CHEBI:30616"/>
    </ligand>
</feature>
<keyword evidence="2 11" id="KW-0547">Nucleotide-binding</keyword>
<evidence type="ECO:0000256" key="1">
    <source>
        <dbReference type="ARBA" id="ARBA00022723"/>
    </source>
</evidence>